<feature type="compositionally biased region" description="Low complexity" evidence="1">
    <location>
        <begin position="358"/>
        <end position="374"/>
    </location>
</feature>
<dbReference type="AlphaFoldDB" id="A0A7S4RXR0"/>
<evidence type="ECO:0000313" key="2">
    <source>
        <dbReference type="EMBL" id="CAE4626245.1"/>
    </source>
</evidence>
<dbReference type="EMBL" id="HBNR01058395">
    <property type="protein sequence ID" value="CAE4626245.1"/>
    <property type="molecule type" value="Transcribed_RNA"/>
</dbReference>
<protein>
    <submittedName>
        <fullName evidence="2">Uncharacterized protein</fullName>
    </submittedName>
</protein>
<evidence type="ECO:0000256" key="1">
    <source>
        <dbReference type="SAM" id="MobiDB-lite"/>
    </source>
</evidence>
<feature type="region of interest" description="Disordered" evidence="1">
    <location>
        <begin position="335"/>
        <end position="392"/>
    </location>
</feature>
<gene>
    <name evidence="2" type="ORF">AMON00008_LOCUS41075</name>
</gene>
<dbReference type="Gene3D" id="1.20.5.2050">
    <property type="match status" value="2"/>
</dbReference>
<sequence length="492" mass="54476">MKPVKVEDGLDWQEGPADAKASDSRMLVPRMSFEVRTRFFIAQCKALQFARRNWSLSRPCCLANAFLEPPLPPPGDGRACFERLTAAQTARFRAYVQAVEVRGELRGHSESAHFKRLVRPELLMGMPASTPEGGSGRTLARSSSGAIAVPQPQAAKRRRISEKSQDKMREASLPDAALQRASKGARSAARRQVKQSGVRHIFWHAGMNCWRVSWREAGVQKNKQYMVHRYTEHGKKSDAEADAAALRDAIAFRKGLVRRGVIKVKKRPARKHVPGFVSNFPGVSWCRDFWRVRLGRQGEGGSFHPKDLSPMEVERARLAAVRCRKRLELNRREQQQFCGTGGRQPPGTQAAEEPPCLSSGSAAASASAASASASQPEDHSARRAMYAERGDESCGEADAEALRGAINVRQDFVSKGATQAERASRARAMRGVSWDSSRKSWRVKLVDAAGKQWNGGYFRPKDDTAEEMERARLAALESRKNLMLKCGLPVEG</sequence>
<feature type="compositionally biased region" description="Basic and acidic residues" evidence="1">
    <location>
        <begin position="376"/>
        <end position="392"/>
    </location>
</feature>
<accession>A0A7S4RXR0</accession>
<proteinExistence type="predicted"/>
<feature type="region of interest" description="Disordered" evidence="1">
    <location>
        <begin position="126"/>
        <end position="191"/>
    </location>
</feature>
<feature type="compositionally biased region" description="Basic and acidic residues" evidence="1">
    <location>
        <begin position="161"/>
        <end position="172"/>
    </location>
</feature>
<reference evidence="2" key="1">
    <citation type="submission" date="2021-01" db="EMBL/GenBank/DDBJ databases">
        <authorList>
            <person name="Corre E."/>
            <person name="Pelletier E."/>
            <person name="Niang G."/>
            <person name="Scheremetjew M."/>
            <person name="Finn R."/>
            <person name="Kale V."/>
            <person name="Holt S."/>
            <person name="Cochrane G."/>
            <person name="Meng A."/>
            <person name="Brown T."/>
            <person name="Cohen L."/>
        </authorList>
    </citation>
    <scope>NUCLEOTIDE SEQUENCE</scope>
    <source>
        <strain evidence="2">CCMP3105</strain>
    </source>
</reference>
<organism evidence="2">
    <name type="scientific">Alexandrium monilatum</name>
    <dbReference type="NCBI Taxonomy" id="311494"/>
    <lineage>
        <taxon>Eukaryota</taxon>
        <taxon>Sar</taxon>
        <taxon>Alveolata</taxon>
        <taxon>Dinophyceae</taxon>
        <taxon>Gonyaulacales</taxon>
        <taxon>Pyrocystaceae</taxon>
        <taxon>Alexandrium</taxon>
    </lineage>
</organism>
<name>A0A7S4RXR0_9DINO</name>